<accession>A0A072PHT3</accession>
<organism evidence="2 3">
    <name type="scientific">Exophiala aquamarina CBS 119918</name>
    <dbReference type="NCBI Taxonomy" id="1182545"/>
    <lineage>
        <taxon>Eukaryota</taxon>
        <taxon>Fungi</taxon>
        <taxon>Dikarya</taxon>
        <taxon>Ascomycota</taxon>
        <taxon>Pezizomycotina</taxon>
        <taxon>Eurotiomycetes</taxon>
        <taxon>Chaetothyriomycetidae</taxon>
        <taxon>Chaetothyriales</taxon>
        <taxon>Herpotrichiellaceae</taxon>
        <taxon>Exophiala</taxon>
    </lineage>
</organism>
<dbReference type="EMBL" id="AMGV01000003">
    <property type="protein sequence ID" value="KEF59684.1"/>
    <property type="molecule type" value="Genomic_DNA"/>
</dbReference>
<gene>
    <name evidence="2" type="ORF">A1O9_04530</name>
</gene>
<dbReference type="Gene3D" id="1.20.1050.10">
    <property type="match status" value="1"/>
</dbReference>
<dbReference type="SUPFAM" id="SSF47616">
    <property type="entry name" value="GST C-terminal domain-like"/>
    <property type="match status" value="1"/>
</dbReference>
<evidence type="ECO:0000313" key="2">
    <source>
        <dbReference type="EMBL" id="KEF59684.1"/>
    </source>
</evidence>
<dbReference type="HOGENOM" id="CLU_2073146_0_0_1"/>
<dbReference type="STRING" id="1182545.A0A072PHT3"/>
<evidence type="ECO:0000313" key="3">
    <source>
        <dbReference type="Proteomes" id="UP000027920"/>
    </source>
</evidence>
<dbReference type="PROSITE" id="PS50405">
    <property type="entry name" value="GST_CTER"/>
    <property type="match status" value="1"/>
</dbReference>
<dbReference type="Proteomes" id="UP000027920">
    <property type="component" value="Unassembled WGS sequence"/>
</dbReference>
<dbReference type="VEuPathDB" id="FungiDB:A1O9_04530"/>
<feature type="domain" description="GST C-terminal" evidence="1">
    <location>
        <begin position="1"/>
        <end position="90"/>
    </location>
</feature>
<comment type="caution">
    <text evidence="2">The sequence shown here is derived from an EMBL/GenBank/DDBJ whole genome shotgun (WGS) entry which is preliminary data.</text>
</comment>
<sequence length="118" mass="13384">MTFIVFTAFKKNTAKHLKQVDARLSQSKYLAGDDITAADFMNIFAVTTFRVISPYDLSEYPHILSWLKDVTSRPAYRRTMEKAERGVPPLIQPVVPQFPWEVLGGLAGWETVPGLVKR</sequence>
<dbReference type="InterPro" id="IPR004046">
    <property type="entry name" value="GST_C"/>
</dbReference>
<keyword evidence="3" id="KW-1185">Reference proteome</keyword>
<name>A0A072PHT3_9EURO</name>
<dbReference type="InterPro" id="IPR010987">
    <property type="entry name" value="Glutathione-S-Trfase_C-like"/>
</dbReference>
<dbReference type="PANTHER" id="PTHR44051">
    <property type="entry name" value="GLUTATHIONE S-TRANSFERASE-RELATED"/>
    <property type="match status" value="1"/>
</dbReference>
<dbReference type="OrthoDB" id="4110653at2759"/>
<evidence type="ECO:0000259" key="1">
    <source>
        <dbReference type="PROSITE" id="PS50405"/>
    </source>
</evidence>
<dbReference type="PANTHER" id="PTHR44051:SF9">
    <property type="entry name" value="GLUTATHIONE S-TRANSFERASE 1"/>
    <property type="match status" value="1"/>
</dbReference>
<proteinExistence type="predicted"/>
<protein>
    <recommendedName>
        <fullName evidence="1">GST C-terminal domain-containing protein</fullName>
    </recommendedName>
</protein>
<dbReference type="GeneID" id="25279461"/>
<dbReference type="Pfam" id="PF00043">
    <property type="entry name" value="GST_C"/>
    <property type="match status" value="1"/>
</dbReference>
<dbReference type="AlphaFoldDB" id="A0A072PHT3"/>
<reference evidence="2 3" key="1">
    <citation type="submission" date="2013-03" db="EMBL/GenBank/DDBJ databases">
        <title>The Genome Sequence of Exophiala aquamarina CBS 119918.</title>
        <authorList>
            <consortium name="The Broad Institute Genomics Platform"/>
            <person name="Cuomo C."/>
            <person name="de Hoog S."/>
            <person name="Gorbushina A."/>
            <person name="Walker B."/>
            <person name="Young S.K."/>
            <person name="Zeng Q."/>
            <person name="Gargeya S."/>
            <person name="Fitzgerald M."/>
            <person name="Haas B."/>
            <person name="Abouelleil A."/>
            <person name="Allen A.W."/>
            <person name="Alvarado L."/>
            <person name="Arachchi H.M."/>
            <person name="Berlin A.M."/>
            <person name="Chapman S.B."/>
            <person name="Gainer-Dewar J."/>
            <person name="Goldberg J."/>
            <person name="Griggs A."/>
            <person name="Gujja S."/>
            <person name="Hansen M."/>
            <person name="Howarth C."/>
            <person name="Imamovic A."/>
            <person name="Ireland A."/>
            <person name="Larimer J."/>
            <person name="McCowan C."/>
            <person name="Murphy C."/>
            <person name="Pearson M."/>
            <person name="Poon T.W."/>
            <person name="Priest M."/>
            <person name="Roberts A."/>
            <person name="Saif S."/>
            <person name="Shea T."/>
            <person name="Sisk P."/>
            <person name="Sykes S."/>
            <person name="Wortman J."/>
            <person name="Nusbaum C."/>
            <person name="Birren B."/>
        </authorList>
    </citation>
    <scope>NUCLEOTIDE SEQUENCE [LARGE SCALE GENOMIC DNA]</scope>
    <source>
        <strain evidence="2 3">CBS 119918</strain>
    </source>
</reference>
<dbReference type="RefSeq" id="XP_013262274.1">
    <property type="nucleotide sequence ID" value="XM_013406820.1"/>
</dbReference>
<dbReference type="InterPro" id="IPR036282">
    <property type="entry name" value="Glutathione-S-Trfase_C_sf"/>
</dbReference>